<dbReference type="InterPro" id="IPR000477">
    <property type="entry name" value="RT_dom"/>
</dbReference>
<feature type="non-terminal residue" evidence="2">
    <location>
        <position position="1"/>
    </location>
</feature>
<gene>
    <name evidence="2" type="ORF">g.4436</name>
</gene>
<evidence type="ECO:0000313" key="2">
    <source>
        <dbReference type="EMBL" id="JAS37918.1"/>
    </source>
</evidence>
<protein>
    <recommendedName>
        <fullName evidence="1">Reverse transcriptase domain-containing protein</fullName>
    </recommendedName>
</protein>
<dbReference type="PROSITE" id="PS50878">
    <property type="entry name" value="RT_POL"/>
    <property type="match status" value="1"/>
</dbReference>
<dbReference type="SUPFAM" id="SSF56672">
    <property type="entry name" value="DNA/RNA polymerases"/>
    <property type="match status" value="1"/>
</dbReference>
<feature type="domain" description="Reverse transcriptase" evidence="1">
    <location>
        <begin position="312"/>
        <end position="585"/>
    </location>
</feature>
<organism evidence="2">
    <name type="scientific">Cuerna arida</name>
    <dbReference type="NCBI Taxonomy" id="1464854"/>
    <lineage>
        <taxon>Eukaryota</taxon>
        <taxon>Metazoa</taxon>
        <taxon>Ecdysozoa</taxon>
        <taxon>Arthropoda</taxon>
        <taxon>Hexapoda</taxon>
        <taxon>Insecta</taxon>
        <taxon>Pterygota</taxon>
        <taxon>Neoptera</taxon>
        <taxon>Paraneoptera</taxon>
        <taxon>Hemiptera</taxon>
        <taxon>Auchenorrhyncha</taxon>
        <taxon>Membracoidea</taxon>
        <taxon>Cicadellidae</taxon>
        <taxon>Cicadellinae</taxon>
        <taxon>Proconiini</taxon>
        <taxon>Cuerna</taxon>
    </lineage>
</organism>
<dbReference type="GO" id="GO:0071897">
    <property type="term" value="P:DNA biosynthetic process"/>
    <property type="evidence" value="ECO:0007669"/>
    <property type="project" value="UniProtKB-ARBA"/>
</dbReference>
<reference evidence="2" key="1">
    <citation type="submission" date="2015-11" db="EMBL/GenBank/DDBJ databases">
        <title>De novo transcriptome assembly of four potential Pierce s Disease insect vectors from Arizona vineyards.</title>
        <authorList>
            <person name="Tassone E.E."/>
        </authorList>
    </citation>
    <scope>NUCLEOTIDE SEQUENCE</scope>
</reference>
<accession>A0A1B6EJ20</accession>
<evidence type="ECO:0000259" key="1">
    <source>
        <dbReference type="PROSITE" id="PS50878"/>
    </source>
</evidence>
<name>A0A1B6EJ20_9HEMI</name>
<dbReference type="EMBL" id="GECZ01031851">
    <property type="protein sequence ID" value="JAS37918.1"/>
    <property type="molecule type" value="Transcribed_RNA"/>
</dbReference>
<dbReference type="PANTHER" id="PTHR33332">
    <property type="entry name" value="REVERSE TRANSCRIPTASE DOMAIN-CONTAINING PROTEIN"/>
    <property type="match status" value="1"/>
</dbReference>
<dbReference type="InterPro" id="IPR043502">
    <property type="entry name" value="DNA/RNA_pol_sf"/>
</dbReference>
<dbReference type="CDD" id="cd01650">
    <property type="entry name" value="RT_nLTR_like"/>
    <property type="match status" value="1"/>
</dbReference>
<feature type="non-terminal residue" evidence="2">
    <location>
        <position position="776"/>
    </location>
</feature>
<sequence>NIKRLYLPPTRITPQSQTSIDYICTNLASSEIESEVINTFISDHTGQICTIYIQKPGKDNMAIQKRSFTRRNIQELKELLSQQSWEEVYSKENAEEAYMALHKIIISTINKTCPVKITRTKKMKKPTPQDSDTKILRNEFLLAQEQYILYGTLEDKQQAARKKKEYDQLLKRRRKEATAKIIDEAENKSQAIWKIINSERKSKRDHNTLSGLEVNGKIINNPMDIANQLNIYLTSVAKTTLAQQPKPRQNTMTSRIANCPCLVLHPTTSTEVKQVIQTMKSKTSSGIDELSPKTLKRCKYELVQPLVNIVNKSLSQGTFPSQLKIAKVLPKHKKGDKKQPSNYRPISLLSAFSKIIEKIVLNRLLQHIKTFNMLTVHQHGFTEGRSTVTALISLIEGLIDNIEAGNTVTAILLDYSKAFDCLNHEMLLKKLEGIGVTGAAARWFKSYLEGRTQVVEISHTDHKGTMQTIRSESQKLDRGVPQGSVLGPILYIIFTSDMPNFLERHCSLLMYADDTVLINSAKTPEELEIKAYIAFNMALEYCHSNDLAVNESKSAQLFFGPKKRQVTEIPGLNQTEYAKHLGLTIDSDLSWSLHVDTVCSKLSSGVFVIKRLKSITEDQSILRTAYFALAESHLRYGLVLWGNSSKTNLQRVLIHQKKIIRAMLGLGPQESCRGAFINLKILTVVALYILEVILHAARKDLPRRNNLHNHFTRNGSDYVLPNHRLALYEKKPSYIGAKLANYLPDELKIPGPIKNMRQRLINWLLVRPLYSIDEYI</sequence>
<proteinExistence type="predicted"/>
<dbReference type="AlphaFoldDB" id="A0A1B6EJ20"/>
<dbReference type="Pfam" id="PF00078">
    <property type="entry name" value="RVT_1"/>
    <property type="match status" value="1"/>
</dbReference>